<evidence type="ECO:0000259" key="2">
    <source>
        <dbReference type="Pfam" id="PF07811"/>
    </source>
</evidence>
<dbReference type="RefSeq" id="WP_369313087.1">
    <property type="nucleotide sequence ID" value="NZ_JBEHZE010000001.1"/>
</dbReference>
<name>A0ABV3Z3S5_9PROT</name>
<keyword evidence="4" id="KW-1185">Reference proteome</keyword>
<sequence length="184" mass="20219">MIRRLGFVRALVRNRSGSTAVEFAMIAPMFFALIFSIFEAGWFYFVSTSVQQANANAARLIRTGQAQSSALTKEAFFNEICGVVDSFGSCEEKLTIDIANYDSFADLSADLSDPVCRDKDDPAIEGAQFGAGDYGDSEEIVRVRVCFLYKPITPALGLNLAKTKHGDRKLVSVSIFRNEPFASM</sequence>
<keyword evidence="1" id="KW-0812">Transmembrane</keyword>
<proteinExistence type="predicted"/>
<keyword evidence="1" id="KW-1133">Transmembrane helix</keyword>
<evidence type="ECO:0000313" key="3">
    <source>
        <dbReference type="EMBL" id="MEX6633143.1"/>
    </source>
</evidence>
<organism evidence="3 4">
    <name type="scientific">Hyphococcus lacteus</name>
    <dbReference type="NCBI Taxonomy" id="3143536"/>
    <lineage>
        <taxon>Bacteria</taxon>
        <taxon>Pseudomonadati</taxon>
        <taxon>Pseudomonadota</taxon>
        <taxon>Alphaproteobacteria</taxon>
        <taxon>Parvularculales</taxon>
        <taxon>Parvularculaceae</taxon>
        <taxon>Hyphococcus</taxon>
    </lineage>
</organism>
<evidence type="ECO:0000256" key="1">
    <source>
        <dbReference type="SAM" id="Phobius"/>
    </source>
</evidence>
<keyword evidence="1" id="KW-0472">Membrane</keyword>
<reference evidence="3 4" key="1">
    <citation type="submission" date="2024-05" db="EMBL/GenBank/DDBJ databases">
        <title>Three bacterial strains, DH-69, EH-24, and ECK-19 isolated from coastal sediments.</title>
        <authorList>
            <person name="Ye Y.-Q."/>
            <person name="Du Z.-J."/>
        </authorList>
    </citation>
    <scope>NUCLEOTIDE SEQUENCE [LARGE SCALE GENOMIC DNA]</scope>
    <source>
        <strain evidence="3 4">ECK-19</strain>
    </source>
</reference>
<feature type="domain" description="TadE-like" evidence="2">
    <location>
        <begin position="17"/>
        <end position="59"/>
    </location>
</feature>
<comment type="caution">
    <text evidence="3">The sequence shown here is derived from an EMBL/GenBank/DDBJ whole genome shotgun (WGS) entry which is preliminary data.</text>
</comment>
<feature type="transmembrane region" description="Helical" evidence="1">
    <location>
        <begin position="21"/>
        <end position="45"/>
    </location>
</feature>
<accession>A0ABV3Z3S5</accession>
<dbReference type="EMBL" id="JBEHZE010000001">
    <property type="protein sequence ID" value="MEX6633143.1"/>
    <property type="molecule type" value="Genomic_DNA"/>
</dbReference>
<gene>
    <name evidence="3" type="ORF">ABFZ84_06225</name>
</gene>
<dbReference type="Proteomes" id="UP001560685">
    <property type="component" value="Unassembled WGS sequence"/>
</dbReference>
<protein>
    <submittedName>
        <fullName evidence="3">TadE/TadG family type IV pilus assembly protein</fullName>
    </submittedName>
</protein>
<evidence type="ECO:0000313" key="4">
    <source>
        <dbReference type="Proteomes" id="UP001560685"/>
    </source>
</evidence>
<dbReference type="Pfam" id="PF07811">
    <property type="entry name" value="TadE"/>
    <property type="match status" value="1"/>
</dbReference>
<dbReference type="InterPro" id="IPR012495">
    <property type="entry name" value="TadE-like_dom"/>
</dbReference>